<evidence type="ECO:0000256" key="5">
    <source>
        <dbReference type="ARBA" id="ARBA00038359"/>
    </source>
</evidence>
<dbReference type="InterPro" id="IPR052337">
    <property type="entry name" value="SAT4-like"/>
</dbReference>
<evidence type="ECO:0000256" key="6">
    <source>
        <dbReference type="SAM" id="Phobius"/>
    </source>
</evidence>
<dbReference type="RefSeq" id="XP_033386777.1">
    <property type="nucleotide sequence ID" value="XM_033521503.1"/>
</dbReference>
<comment type="similarity">
    <text evidence="5">Belongs to the SAT4 family.</text>
</comment>
<comment type="subcellular location">
    <subcellularLocation>
        <location evidence="1">Membrane</location>
        <topology evidence="1">Multi-pass membrane protein</topology>
    </subcellularLocation>
</comment>
<keyword evidence="9" id="KW-1185">Reference proteome</keyword>
<organism evidence="8 9">
    <name type="scientific">Aaosphaeria arxii CBS 175.79</name>
    <dbReference type="NCBI Taxonomy" id="1450172"/>
    <lineage>
        <taxon>Eukaryota</taxon>
        <taxon>Fungi</taxon>
        <taxon>Dikarya</taxon>
        <taxon>Ascomycota</taxon>
        <taxon>Pezizomycotina</taxon>
        <taxon>Dothideomycetes</taxon>
        <taxon>Pleosporomycetidae</taxon>
        <taxon>Pleosporales</taxon>
        <taxon>Pleosporales incertae sedis</taxon>
        <taxon>Aaosphaeria</taxon>
    </lineage>
</organism>
<keyword evidence="3 6" id="KW-1133">Transmembrane helix</keyword>
<dbReference type="EMBL" id="ML978068">
    <property type="protein sequence ID" value="KAF2018438.1"/>
    <property type="molecule type" value="Genomic_DNA"/>
</dbReference>
<protein>
    <recommendedName>
        <fullName evidence="7">Rhodopsin domain-containing protein</fullName>
    </recommendedName>
</protein>
<evidence type="ECO:0000256" key="2">
    <source>
        <dbReference type="ARBA" id="ARBA00022692"/>
    </source>
</evidence>
<dbReference type="Proteomes" id="UP000799778">
    <property type="component" value="Unassembled WGS sequence"/>
</dbReference>
<keyword evidence="2 6" id="KW-0812">Transmembrane</keyword>
<feature type="transmembrane region" description="Helical" evidence="6">
    <location>
        <begin position="194"/>
        <end position="213"/>
    </location>
</feature>
<evidence type="ECO:0000313" key="8">
    <source>
        <dbReference type="EMBL" id="KAF2018438.1"/>
    </source>
</evidence>
<name>A0A6A5XYR1_9PLEO</name>
<feature type="transmembrane region" description="Helical" evidence="6">
    <location>
        <begin position="64"/>
        <end position="85"/>
    </location>
</feature>
<dbReference type="GeneID" id="54278900"/>
<dbReference type="PANTHER" id="PTHR33048">
    <property type="entry name" value="PTH11-LIKE INTEGRAL MEMBRANE PROTEIN (AFU_ORTHOLOGUE AFUA_5G11245)"/>
    <property type="match status" value="1"/>
</dbReference>
<sequence length="400" mass="44208">MAGFVPPTSLQTNGPLPPSPEFLAETIGPHLIAASCVFIVLSTAFVALRYWARYLTHTKFGIEDVLIPFAWLAEVGLCITGIVMVETAGTGRHLAYVVTQDESMIIEHFKGTMLCEILHFPAVAIPKLCVVILYLRIFTEKWARRATWMLIYVIGATWLSYTIATMFQCVPFAFNWNKNIPGGRCFNVKAFATSSSVPNIVTDVAVLVLPVKTIMELKISKGRRWGLMCIFLTGGIGIVASIARTVVFGRVDPLDDPTFKTVELITWTIVEPGLYLFAACALSFKPLFRMVARGLHLDRLVTSTRTTYAGRKTGKGRTIGVPASDDGGIQCDTPESSHQEFRQLEPLKGLGDGDLEMGWKEGDDEVSTIAETDTTSDKDVRVDRVRFEDSGELRDEKMVV</sequence>
<dbReference type="InterPro" id="IPR049326">
    <property type="entry name" value="Rhodopsin_dom_fungi"/>
</dbReference>
<dbReference type="AlphaFoldDB" id="A0A6A5XYR1"/>
<feature type="transmembrane region" description="Helical" evidence="6">
    <location>
        <begin position="31"/>
        <end position="52"/>
    </location>
</feature>
<reference evidence="8" key="1">
    <citation type="journal article" date="2020" name="Stud. Mycol.">
        <title>101 Dothideomycetes genomes: a test case for predicting lifestyles and emergence of pathogens.</title>
        <authorList>
            <person name="Haridas S."/>
            <person name="Albert R."/>
            <person name="Binder M."/>
            <person name="Bloem J."/>
            <person name="Labutti K."/>
            <person name="Salamov A."/>
            <person name="Andreopoulos B."/>
            <person name="Baker S."/>
            <person name="Barry K."/>
            <person name="Bills G."/>
            <person name="Bluhm B."/>
            <person name="Cannon C."/>
            <person name="Castanera R."/>
            <person name="Culley D."/>
            <person name="Daum C."/>
            <person name="Ezra D."/>
            <person name="Gonzalez J."/>
            <person name="Henrissat B."/>
            <person name="Kuo A."/>
            <person name="Liang C."/>
            <person name="Lipzen A."/>
            <person name="Lutzoni F."/>
            <person name="Magnuson J."/>
            <person name="Mondo S."/>
            <person name="Nolan M."/>
            <person name="Ohm R."/>
            <person name="Pangilinan J."/>
            <person name="Park H.-J."/>
            <person name="Ramirez L."/>
            <person name="Alfaro M."/>
            <person name="Sun H."/>
            <person name="Tritt A."/>
            <person name="Yoshinaga Y."/>
            <person name="Zwiers L.-H."/>
            <person name="Turgeon B."/>
            <person name="Goodwin S."/>
            <person name="Spatafora J."/>
            <person name="Crous P."/>
            <person name="Grigoriev I."/>
        </authorList>
    </citation>
    <scope>NUCLEOTIDE SEQUENCE</scope>
    <source>
        <strain evidence="8">CBS 175.79</strain>
    </source>
</reference>
<feature type="transmembrane region" description="Helical" evidence="6">
    <location>
        <begin position="225"/>
        <end position="244"/>
    </location>
</feature>
<evidence type="ECO:0000259" key="7">
    <source>
        <dbReference type="Pfam" id="PF20684"/>
    </source>
</evidence>
<dbReference type="PANTHER" id="PTHR33048:SF47">
    <property type="entry name" value="INTEGRAL MEMBRANE PROTEIN-RELATED"/>
    <property type="match status" value="1"/>
</dbReference>
<accession>A0A6A5XYR1</accession>
<feature type="transmembrane region" description="Helical" evidence="6">
    <location>
        <begin position="264"/>
        <end position="284"/>
    </location>
</feature>
<evidence type="ECO:0000313" key="9">
    <source>
        <dbReference type="Proteomes" id="UP000799778"/>
    </source>
</evidence>
<feature type="transmembrane region" description="Helical" evidence="6">
    <location>
        <begin position="117"/>
        <end position="137"/>
    </location>
</feature>
<dbReference type="GO" id="GO:0016020">
    <property type="term" value="C:membrane"/>
    <property type="evidence" value="ECO:0007669"/>
    <property type="project" value="UniProtKB-SubCell"/>
</dbReference>
<dbReference type="Pfam" id="PF20684">
    <property type="entry name" value="Fung_rhodopsin"/>
    <property type="match status" value="1"/>
</dbReference>
<gene>
    <name evidence="8" type="ORF">BU24DRAFT_170900</name>
</gene>
<proteinExistence type="inferred from homology"/>
<keyword evidence="4 6" id="KW-0472">Membrane</keyword>
<evidence type="ECO:0000256" key="1">
    <source>
        <dbReference type="ARBA" id="ARBA00004141"/>
    </source>
</evidence>
<feature type="domain" description="Rhodopsin" evidence="7">
    <location>
        <begin position="48"/>
        <end position="289"/>
    </location>
</feature>
<evidence type="ECO:0000256" key="3">
    <source>
        <dbReference type="ARBA" id="ARBA00022989"/>
    </source>
</evidence>
<feature type="transmembrane region" description="Helical" evidence="6">
    <location>
        <begin position="149"/>
        <end position="174"/>
    </location>
</feature>
<evidence type="ECO:0000256" key="4">
    <source>
        <dbReference type="ARBA" id="ARBA00023136"/>
    </source>
</evidence>
<dbReference type="OrthoDB" id="3529975at2759"/>